<name>A0A368G5A4_ANCCA</name>
<evidence type="ECO:0000313" key="3">
    <source>
        <dbReference type="Proteomes" id="UP000252519"/>
    </source>
</evidence>
<dbReference type="EMBL" id="JOJR01000328">
    <property type="protein sequence ID" value="RCN39626.1"/>
    <property type="molecule type" value="Genomic_DNA"/>
</dbReference>
<sequence>MQDMDLRSDLEAAERVVQAMSTCIDDVLDTLNLIPSIVDRTAENNIERADVERLEAAVRDTLRALGVLSNKVYTLEDLIFFLKRAIDANKRSDNKPNALPRAESPVAQNPSSIPDDENDIDNCTEQFADCSVEDDAVYAADGAGVAMVADRPQQGRRRSRSATRMIKKVIRRLSHSRSRLPKSTMDLGQCDADTTLPLEK</sequence>
<evidence type="ECO:0000256" key="1">
    <source>
        <dbReference type="SAM" id="MobiDB-lite"/>
    </source>
</evidence>
<gene>
    <name evidence="2" type="ORF">ANCCAN_14441</name>
</gene>
<dbReference type="AlphaFoldDB" id="A0A368G5A4"/>
<accession>A0A368G5A4</accession>
<reference evidence="2 3" key="1">
    <citation type="submission" date="2014-10" db="EMBL/GenBank/DDBJ databases">
        <title>Draft genome of the hookworm Ancylostoma caninum.</title>
        <authorList>
            <person name="Mitreva M."/>
        </authorList>
    </citation>
    <scope>NUCLEOTIDE SEQUENCE [LARGE SCALE GENOMIC DNA]</scope>
    <source>
        <strain evidence="2 3">Baltimore</strain>
    </source>
</reference>
<organism evidence="2 3">
    <name type="scientific">Ancylostoma caninum</name>
    <name type="common">Dog hookworm</name>
    <dbReference type="NCBI Taxonomy" id="29170"/>
    <lineage>
        <taxon>Eukaryota</taxon>
        <taxon>Metazoa</taxon>
        <taxon>Ecdysozoa</taxon>
        <taxon>Nematoda</taxon>
        <taxon>Chromadorea</taxon>
        <taxon>Rhabditida</taxon>
        <taxon>Rhabditina</taxon>
        <taxon>Rhabditomorpha</taxon>
        <taxon>Strongyloidea</taxon>
        <taxon>Ancylostomatidae</taxon>
        <taxon>Ancylostomatinae</taxon>
        <taxon>Ancylostoma</taxon>
    </lineage>
</organism>
<keyword evidence="3" id="KW-1185">Reference proteome</keyword>
<dbReference type="OrthoDB" id="5872386at2759"/>
<feature type="region of interest" description="Disordered" evidence="1">
    <location>
        <begin position="92"/>
        <end position="116"/>
    </location>
</feature>
<evidence type="ECO:0000313" key="2">
    <source>
        <dbReference type="EMBL" id="RCN39626.1"/>
    </source>
</evidence>
<dbReference type="Proteomes" id="UP000252519">
    <property type="component" value="Unassembled WGS sequence"/>
</dbReference>
<proteinExistence type="predicted"/>
<comment type="caution">
    <text evidence="2">The sequence shown here is derived from an EMBL/GenBank/DDBJ whole genome shotgun (WGS) entry which is preliminary data.</text>
</comment>
<feature type="region of interest" description="Disordered" evidence="1">
    <location>
        <begin position="174"/>
        <end position="200"/>
    </location>
</feature>
<protein>
    <submittedName>
        <fullName evidence="2">Uncharacterized protein</fullName>
    </submittedName>
</protein>